<protein>
    <submittedName>
        <fullName evidence="2">Uncharacterized protein</fullName>
    </submittedName>
</protein>
<reference evidence="2 3" key="1">
    <citation type="journal article" date="2019" name="Sci. Rep.">
        <title>Orb-weaving spider Araneus ventricosus genome elucidates the spidroin gene catalogue.</title>
        <authorList>
            <person name="Kono N."/>
            <person name="Nakamura H."/>
            <person name="Ohtoshi R."/>
            <person name="Moran D.A.P."/>
            <person name="Shinohara A."/>
            <person name="Yoshida Y."/>
            <person name="Fujiwara M."/>
            <person name="Mori M."/>
            <person name="Tomita M."/>
            <person name="Arakawa K."/>
        </authorList>
    </citation>
    <scope>NUCLEOTIDE SEQUENCE [LARGE SCALE GENOMIC DNA]</scope>
</reference>
<proteinExistence type="predicted"/>
<sequence>MLVLCPVGKITSGRLSQSKKINSMIDCDLCSKSQLGTTNSPTDGLKSVDKVIASQTMQVTADTSSLNATTNYYKECGMSFHPSRYRSGFSCQSH</sequence>
<organism evidence="2 3">
    <name type="scientific">Araneus ventricosus</name>
    <name type="common">Orbweaver spider</name>
    <name type="synonym">Epeira ventricosa</name>
    <dbReference type="NCBI Taxonomy" id="182803"/>
    <lineage>
        <taxon>Eukaryota</taxon>
        <taxon>Metazoa</taxon>
        <taxon>Ecdysozoa</taxon>
        <taxon>Arthropoda</taxon>
        <taxon>Chelicerata</taxon>
        <taxon>Arachnida</taxon>
        <taxon>Araneae</taxon>
        <taxon>Araneomorphae</taxon>
        <taxon>Entelegynae</taxon>
        <taxon>Araneoidea</taxon>
        <taxon>Araneidae</taxon>
        <taxon>Araneus</taxon>
    </lineage>
</organism>
<dbReference type="Proteomes" id="UP000499080">
    <property type="component" value="Unassembled WGS sequence"/>
</dbReference>
<keyword evidence="3" id="KW-1185">Reference proteome</keyword>
<dbReference type="EMBL" id="BGPR01049885">
    <property type="protein sequence ID" value="GBO26888.1"/>
    <property type="molecule type" value="Genomic_DNA"/>
</dbReference>
<accession>A0A4Y2VR58</accession>
<evidence type="ECO:0000313" key="2">
    <source>
        <dbReference type="EMBL" id="GBO26888.1"/>
    </source>
</evidence>
<dbReference type="EMBL" id="BGPR01049883">
    <property type="protein sequence ID" value="GBO26886.1"/>
    <property type="molecule type" value="Genomic_DNA"/>
</dbReference>
<dbReference type="AlphaFoldDB" id="A0A4Y2VR58"/>
<name>A0A4Y2VR58_ARAVE</name>
<evidence type="ECO:0000313" key="1">
    <source>
        <dbReference type="EMBL" id="GBO26886.1"/>
    </source>
</evidence>
<gene>
    <name evidence="2" type="ORF">AVEN_188427_1</name>
    <name evidence="1" type="ORF">AVEN_31294_1</name>
</gene>
<comment type="caution">
    <text evidence="2">The sequence shown here is derived from an EMBL/GenBank/DDBJ whole genome shotgun (WGS) entry which is preliminary data.</text>
</comment>
<evidence type="ECO:0000313" key="3">
    <source>
        <dbReference type="Proteomes" id="UP000499080"/>
    </source>
</evidence>